<feature type="transmembrane region" description="Helical" evidence="1">
    <location>
        <begin position="27"/>
        <end position="45"/>
    </location>
</feature>
<evidence type="ECO:0000256" key="1">
    <source>
        <dbReference type="SAM" id="Phobius"/>
    </source>
</evidence>
<keyword evidence="1" id="KW-1133">Transmembrane helix</keyword>
<proteinExistence type="predicted"/>
<evidence type="ECO:0008006" key="4">
    <source>
        <dbReference type="Google" id="ProtNLM"/>
    </source>
</evidence>
<dbReference type="EMBL" id="AZEG01000004">
    <property type="protein sequence ID" value="KRL38470.1"/>
    <property type="molecule type" value="Genomic_DNA"/>
</dbReference>
<dbReference type="InterPro" id="IPR018730">
    <property type="entry name" value="DUF2273"/>
</dbReference>
<sequence length="63" mass="7086">MKLRYVGALIGLLVSVTWITFGFWKMIVIVISIGIGISFGAWLDLQGWTFKSLLVKLLDKLTN</sequence>
<comment type="caution">
    <text evidence="2">The sequence shown here is derived from an EMBL/GenBank/DDBJ whole genome shotgun (WGS) entry which is preliminary data.</text>
</comment>
<dbReference type="STRING" id="1423812.FD20_GL001672"/>
<gene>
    <name evidence="2" type="ORF">FD20_GL001672</name>
</gene>
<keyword evidence="1" id="KW-0472">Membrane</keyword>
<evidence type="ECO:0000313" key="3">
    <source>
        <dbReference type="Proteomes" id="UP000051155"/>
    </source>
</evidence>
<keyword evidence="1" id="KW-0812">Transmembrane</keyword>
<evidence type="ECO:0000313" key="2">
    <source>
        <dbReference type="EMBL" id="KRL38470.1"/>
    </source>
</evidence>
<dbReference type="Proteomes" id="UP000051155">
    <property type="component" value="Unassembled WGS sequence"/>
</dbReference>
<name>A0A0R1Q184_9LACO</name>
<dbReference type="RefSeq" id="WP_057736131.1">
    <property type="nucleotide sequence ID" value="NZ_AZEG01000004.1"/>
</dbReference>
<reference evidence="2 3" key="1">
    <citation type="journal article" date="2015" name="Genome Announc.">
        <title>Expanding the biotechnology potential of lactobacilli through comparative genomics of 213 strains and associated genera.</title>
        <authorList>
            <person name="Sun Z."/>
            <person name="Harris H.M."/>
            <person name="McCann A."/>
            <person name="Guo C."/>
            <person name="Argimon S."/>
            <person name="Zhang W."/>
            <person name="Yang X."/>
            <person name="Jeffery I.B."/>
            <person name="Cooney J.C."/>
            <person name="Kagawa T.F."/>
            <person name="Liu W."/>
            <person name="Song Y."/>
            <person name="Salvetti E."/>
            <person name="Wrobel A."/>
            <person name="Rasinkangas P."/>
            <person name="Parkhill J."/>
            <person name="Rea M.C."/>
            <person name="O'Sullivan O."/>
            <person name="Ritari J."/>
            <person name="Douillard F.P."/>
            <person name="Paul Ross R."/>
            <person name="Yang R."/>
            <person name="Briner A.E."/>
            <person name="Felis G.E."/>
            <person name="de Vos W.M."/>
            <person name="Barrangou R."/>
            <person name="Klaenhammer T.R."/>
            <person name="Caufield P.W."/>
            <person name="Cui Y."/>
            <person name="Zhang H."/>
            <person name="O'Toole P.W."/>
        </authorList>
    </citation>
    <scope>NUCLEOTIDE SEQUENCE [LARGE SCALE GENOMIC DNA]</scope>
    <source>
        <strain evidence="2 3">DSM 19971</strain>
    </source>
</reference>
<organism evidence="2 3">
    <name type="scientific">Liquorilactobacillus uvarum DSM 19971</name>
    <dbReference type="NCBI Taxonomy" id="1423812"/>
    <lineage>
        <taxon>Bacteria</taxon>
        <taxon>Bacillati</taxon>
        <taxon>Bacillota</taxon>
        <taxon>Bacilli</taxon>
        <taxon>Lactobacillales</taxon>
        <taxon>Lactobacillaceae</taxon>
        <taxon>Liquorilactobacillus</taxon>
    </lineage>
</organism>
<keyword evidence="3" id="KW-1185">Reference proteome</keyword>
<accession>A0A0R1Q184</accession>
<protein>
    <recommendedName>
        <fullName evidence="4">Small integral membrane protein</fullName>
    </recommendedName>
</protein>
<dbReference type="AlphaFoldDB" id="A0A0R1Q184"/>
<dbReference type="PATRIC" id="fig|1423812.3.peg.1783"/>
<dbReference type="Pfam" id="PF10031">
    <property type="entry name" value="DUF2273"/>
    <property type="match status" value="1"/>
</dbReference>